<accession>A0A2A2LI91</accession>
<name>A0A2A2LI91_9BILA</name>
<dbReference type="EMBL" id="LIAE01006717">
    <property type="protein sequence ID" value="PAV85904.1"/>
    <property type="molecule type" value="Genomic_DNA"/>
</dbReference>
<proteinExistence type="predicted"/>
<protein>
    <submittedName>
        <fullName evidence="1">Uncharacterized protein</fullName>
    </submittedName>
</protein>
<evidence type="ECO:0000313" key="2">
    <source>
        <dbReference type="Proteomes" id="UP000218231"/>
    </source>
</evidence>
<reference evidence="1 2" key="1">
    <citation type="journal article" date="2017" name="Curr. Biol.">
        <title>Genome architecture and evolution of a unichromosomal asexual nematode.</title>
        <authorList>
            <person name="Fradin H."/>
            <person name="Zegar C."/>
            <person name="Gutwein M."/>
            <person name="Lucas J."/>
            <person name="Kovtun M."/>
            <person name="Corcoran D."/>
            <person name="Baugh L.R."/>
            <person name="Kiontke K."/>
            <person name="Gunsalus K."/>
            <person name="Fitch D.H."/>
            <person name="Piano F."/>
        </authorList>
    </citation>
    <scope>NUCLEOTIDE SEQUENCE [LARGE SCALE GENOMIC DNA]</scope>
    <source>
        <strain evidence="1">PF1309</strain>
    </source>
</reference>
<evidence type="ECO:0000313" key="1">
    <source>
        <dbReference type="EMBL" id="PAV85904.1"/>
    </source>
</evidence>
<comment type="caution">
    <text evidence="1">The sequence shown here is derived from an EMBL/GenBank/DDBJ whole genome shotgun (WGS) entry which is preliminary data.</text>
</comment>
<organism evidence="1 2">
    <name type="scientific">Diploscapter pachys</name>
    <dbReference type="NCBI Taxonomy" id="2018661"/>
    <lineage>
        <taxon>Eukaryota</taxon>
        <taxon>Metazoa</taxon>
        <taxon>Ecdysozoa</taxon>
        <taxon>Nematoda</taxon>
        <taxon>Chromadorea</taxon>
        <taxon>Rhabditida</taxon>
        <taxon>Rhabditina</taxon>
        <taxon>Rhabditomorpha</taxon>
        <taxon>Rhabditoidea</taxon>
        <taxon>Rhabditidae</taxon>
        <taxon>Diploscapter</taxon>
    </lineage>
</organism>
<sequence>MNMMINLYDKLSKRLLESDMNPEVRAISKRVRTLERKPEMYQEGYGYVFDHLKSTVNNIATVAQNGEISVDERLNQIRGFFFPVGRKMFGNATTNGKMSDDQFWAENNHQIRGMASSYDKWSKRLSKESAEIKSISKGVRALERVPEMFNSDENFVCNQLMMVLSRVSEATLDKYKSIWDDMKNQK</sequence>
<gene>
    <name evidence="1" type="ORF">WR25_09148</name>
</gene>
<dbReference type="AlphaFoldDB" id="A0A2A2LI91"/>
<keyword evidence="2" id="KW-1185">Reference proteome</keyword>
<dbReference type="Proteomes" id="UP000218231">
    <property type="component" value="Unassembled WGS sequence"/>
</dbReference>